<evidence type="ECO:0000313" key="7">
    <source>
        <dbReference type="WBParaSite" id="NBR_0000441401-mRNA-1"/>
    </source>
</evidence>
<dbReference type="WBParaSite" id="NBR_0000441401-mRNA-1">
    <property type="protein sequence ID" value="NBR_0000441401-mRNA-1"/>
    <property type="gene ID" value="NBR_0000441401"/>
</dbReference>
<evidence type="ECO:0000313" key="5">
    <source>
        <dbReference type="EMBL" id="VDL68004.1"/>
    </source>
</evidence>
<evidence type="ECO:0000256" key="1">
    <source>
        <dbReference type="ARBA" id="ARBA00022723"/>
    </source>
</evidence>
<keyword evidence="3" id="KW-0378">Hydrolase</keyword>
<name>A0A0N4XPG2_NIPBR</name>
<reference evidence="5 6" key="2">
    <citation type="submission" date="2018-11" db="EMBL/GenBank/DDBJ databases">
        <authorList>
            <consortium name="Pathogen Informatics"/>
        </authorList>
    </citation>
    <scope>NUCLEOTIDE SEQUENCE [LARGE SCALE GENOMIC DNA]</scope>
</reference>
<dbReference type="GO" id="GO:0000166">
    <property type="term" value="F:nucleotide binding"/>
    <property type="evidence" value="ECO:0007669"/>
    <property type="project" value="UniProtKB-KW"/>
</dbReference>
<keyword evidence="2" id="KW-0547">Nucleotide-binding</keyword>
<dbReference type="Pfam" id="PF05822">
    <property type="entry name" value="UMPH-1"/>
    <property type="match status" value="1"/>
</dbReference>
<keyword evidence="4" id="KW-0460">Magnesium</keyword>
<evidence type="ECO:0000256" key="3">
    <source>
        <dbReference type="ARBA" id="ARBA00022801"/>
    </source>
</evidence>
<dbReference type="EMBL" id="UYSL01008204">
    <property type="protein sequence ID" value="VDL68004.1"/>
    <property type="molecule type" value="Genomic_DNA"/>
</dbReference>
<dbReference type="InterPro" id="IPR023214">
    <property type="entry name" value="HAD_sf"/>
</dbReference>
<proteinExistence type="predicted"/>
<dbReference type="GO" id="GO:0005737">
    <property type="term" value="C:cytoplasm"/>
    <property type="evidence" value="ECO:0007669"/>
    <property type="project" value="InterPro"/>
</dbReference>
<evidence type="ECO:0000313" key="6">
    <source>
        <dbReference type="Proteomes" id="UP000271162"/>
    </source>
</evidence>
<dbReference type="GO" id="GO:0008253">
    <property type="term" value="F:5'-nucleotidase activity"/>
    <property type="evidence" value="ECO:0007669"/>
    <property type="project" value="InterPro"/>
</dbReference>
<dbReference type="PANTHER" id="PTHR13045">
    <property type="entry name" value="5'-NUCLEOTIDASE"/>
    <property type="match status" value="1"/>
</dbReference>
<keyword evidence="6" id="KW-1185">Reference proteome</keyword>
<dbReference type="AlphaFoldDB" id="A0A0N4XPG2"/>
<organism evidence="7">
    <name type="scientific">Nippostrongylus brasiliensis</name>
    <name type="common">Rat hookworm</name>
    <dbReference type="NCBI Taxonomy" id="27835"/>
    <lineage>
        <taxon>Eukaryota</taxon>
        <taxon>Metazoa</taxon>
        <taxon>Ecdysozoa</taxon>
        <taxon>Nematoda</taxon>
        <taxon>Chromadorea</taxon>
        <taxon>Rhabditida</taxon>
        <taxon>Rhabditina</taxon>
        <taxon>Rhabditomorpha</taxon>
        <taxon>Strongyloidea</taxon>
        <taxon>Heligmosomidae</taxon>
        <taxon>Nippostrongylus</taxon>
    </lineage>
</organism>
<dbReference type="PANTHER" id="PTHR13045:SF0">
    <property type="entry name" value="7-METHYLGUANOSINE PHOSPHATE-SPECIFIC 5'-NUCLEOTIDASE"/>
    <property type="match status" value="1"/>
</dbReference>
<sequence>MDVGVAHSGTVLKIGYLNSQVDELLDSYLDGFDIVLIQDQTMDVPDLIMQALLGSSEKNGN</sequence>
<evidence type="ECO:0000256" key="2">
    <source>
        <dbReference type="ARBA" id="ARBA00022741"/>
    </source>
</evidence>
<dbReference type="Gene3D" id="3.40.50.1000">
    <property type="entry name" value="HAD superfamily/HAD-like"/>
    <property type="match status" value="1"/>
</dbReference>
<dbReference type="Proteomes" id="UP000271162">
    <property type="component" value="Unassembled WGS sequence"/>
</dbReference>
<dbReference type="GO" id="GO:0000287">
    <property type="term" value="F:magnesium ion binding"/>
    <property type="evidence" value="ECO:0007669"/>
    <property type="project" value="InterPro"/>
</dbReference>
<reference evidence="7" key="1">
    <citation type="submission" date="2017-02" db="UniProtKB">
        <authorList>
            <consortium name="WormBaseParasite"/>
        </authorList>
    </citation>
    <scope>IDENTIFICATION</scope>
</reference>
<evidence type="ECO:0000256" key="4">
    <source>
        <dbReference type="ARBA" id="ARBA00022842"/>
    </source>
</evidence>
<keyword evidence="1" id="KW-0479">Metal-binding</keyword>
<gene>
    <name evidence="5" type="ORF">NBR_LOCUS4415</name>
</gene>
<dbReference type="STRING" id="27835.A0A0N4XPG2"/>
<accession>A0A0N4XPG2</accession>
<dbReference type="InterPro" id="IPR006434">
    <property type="entry name" value="Pyrimidine_nucleotidase_eu"/>
</dbReference>
<protein>
    <submittedName>
        <fullName evidence="7">Fe/B12 periplasmic-binding domain-containing protein</fullName>
    </submittedName>
</protein>